<dbReference type="PANTHER" id="PTHR38015">
    <property type="entry name" value="BLR6086 PROTEIN"/>
    <property type="match status" value="1"/>
</dbReference>
<dbReference type="InterPro" id="IPR003421">
    <property type="entry name" value="Opine_DH"/>
</dbReference>
<dbReference type="Gene3D" id="1.10.1040.10">
    <property type="entry name" value="N-(1-d-carboxylethyl)-l-norvaline Dehydrogenase, domain 2"/>
    <property type="match status" value="1"/>
</dbReference>
<proteinExistence type="predicted"/>
<dbReference type="GO" id="GO:0016616">
    <property type="term" value="F:oxidoreductase activity, acting on the CH-OH group of donors, NAD or NADP as acceptor"/>
    <property type="evidence" value="ECO:0007669"/>
    <property type="project" value="InterPro"/>
</dbReference>
<keyword evidence="1" id="KW-0560">Oxidoreductase</keyword>
<sequence>MARKNKMNITIVGAGNVGTQFAVHCAEKRHKVTIYGSKPERISRELTVVDDNNEVIHRGTIAKATNSEEEAFSNADLIFVTMPATLMKPNAAKIEPFARPGMKICIAPGTGGGECAFRGCIEKGATVFGVQRVPSVARLVEYGKTVRAVGYRGEMFVAALPNSKTAECSKLIESILDIKTSPLPNYLNITLTPSNPILHTTRLRNLYGDYHEGVVYESVPLFYEDWNNETSELLLACDDEVQRLCRALTQFDLSYVKSLRVHYESPTADAMTKKISSIAGFKGLTSPTVKVEGGYIPDFDSRYFTADFSYGLAILMQIAEFVGIDAPNMRETLDWYYGLVGKRDEYRFSDFGINSYKEFIEFYSK</sequence>
<dbReference type="Gene3D" id="3.40.50.720">
    <property type="entry name" value="NAD(P)-binding Rossmann-like Domain"/>
    <property type="match status" value="1"/>
</dbReference>
<accession>A0A7X2TQY8</accession>
<dbReference type="Pfam" id="PF02317">
    <property type="entry name" value="Octopine_DH"/>
    <property type="match status" value="1"/>
</dbReference>
<evidence type="ECO:0000313" key="4">
    <source>
        <dbReference type="EMBL" id="MSU05600.1"/>
    </source>
</evidence>
<evidence type="ECO:0000259" key="3">
    <source>
        <dbReference type="Pfam" id="PF02317"/>
    </source>
</evidence>
<dbReference type="EMBL" id="VUNN01000002">
    <property type="protein sequence ID" value="MSU05600.1"/>
    <property type="molecule type" value="Genomic_DNA"/>
</dbReference>
<gene>
    <name evidence="4" type="ORF">FYJ80_02230</name>
</gene>
<dbReference type="GO" id="GO:0051287">
    <property type="term" value="F:NAD binding"/>
    <property type="evidence" value="ECO:0007669"/>
    <property type="project" value="InterPro"/>
</dbReference>
<dbReference type="InterPro" id="IPR011128">
    <property type="entry name" value="G3P_DH_NAD-dep_N"/>
</dbReference>
<dbReference type="InterPro" id="IPR013328">
    <property type="entry name" value="6PGD_dom2"/>
</dbReference>
<name>A0A7X2TQY8_9SPIO</name>
<comment type="caution">
    <text evidence="4">The sequence shown here is derived from an EMBL/GenBank/DDBJ whole genome shotgun (WGS) entry which is preliminary data.</text>
</comment>
<dbReference type="Pfam" id="PF01210">
    <property type="entry name" value="NAD_Gly3P_dh_N"/>
    <property type="match status" value="1"/>
</dbReference>
<dbReference type="InterPro" id="IPR008927">
    <property type="entry name" value="6-PGluconate_DH-like_C_sf"/>
</dbReference>
<dbReference type="GO" id="GO:0046168">
    <property type="term" value="P:glycerol-3-phosphate catabolic process"/>
    <property type="evidence" value="ECO:0007669"/>
    <property type="project" value="InterPro"/>
</dbReference>
<dbReference type="PANTHER" id="PTHR38015:SF1">
    <property type="entry name" value="OPINE DEHYDROGENASE DOMAIN-CONTAINING PROTEIN"/>
    <property type="match status" value="1"/>
</dbReference>
<dbReference type="SUPFAM" id="SSF51735">
    <property type="entry name" value="NAD(P)-binding Rossmann-fold domains"/>
    <property type="match status" value="1"/>
</dbReference>
<organism evidence="4 5">
    <name type="scientific">Bullifex porci</name>
    <dbReference type="NCBI Taxonomy" id="2606638"/>
    <lineage>
        <taxon>Bacteria</taxon>
        <taxon>Pseudomonadati</taxon>
        <taxon>Spirochaetota</taxon>
        <taxon>Spirochaetia</taxon>
        <taxon>Spirochaetales</taxon>
        <taxon>Spirochaetaceae</taxon>
        <taxon>Bullifex</taxon>
    </lineage>
</organism>
<evidence type="ECO:0000256" key="1">
    <source>
        <dbReference type="ARBA" id="ARBA00023002"/>
    </source>
</evidence>
<dbReference type="InterPro" id="IPR051729">
    <property type="entry name" value="Opine/Lysopine_DH"/>
</dbReference>
<feature type="domain" description="Glycerol-3-phosphate dehydrogenase NAD-dependent N-terminal" evidence="2">
    <location>
        <begin position="8"/>
        <end position="105"/>
    </location>
</feature>
<keyword evidence="5" id="KW-1185">Reference proteome</keyword>
<dbReference type="AlphaFoldDB" id="A0A7X2TQY8"/>
<dbReference type="InterPro" id="IPR036291">
    <property type="entry name" value="NAD(P)-bd_dom_sf"/>
</dbReference>
<feature type="domain" description="Opine dehydrogenase" evidence="3">
    <location>
        <begin position="183"/>
        <end position="336"/>
    </location>
</feature>
<dbReference type="Proteomes" id="UP000460549">
    <property type="component" value="Unassembled WGS sequence"/>
</dbReference>
<dbReference type="SUPFAM" id="SSF48179">
    <property type="entry name" value="6-phosphogluconate dehydrogenase C-terminal domain-like"/>
    <property type="match status" value="1"/>
</dbReference>
<evidence type="ECO:0008006" key="6">
    <source>
        <dbReference type="Google" id="ProtNLM"/>
    </source>
</evidence>
<reference evidence="4 5" key="1">
    <citation type="submission" date="2019-08" db="EMBL/GenBank/DDBJ databases">
        <title>In-depth cultivation of the pig gut microbiome towards novel bacterial diversity and tailored functional studies.</title>
        <authorList>
            <person name="Wylensek D."/>
            <person name="Hitch T.C.A."/>
            <person name="Clavel T."/>
        </authorList>
    </citation>
    <scope>NUCLEOTIDE SEQUENCE [LARGE SCALE GENOMIC DNA]</scope>
    <source>
        <strain evidence="4 5">NM-380-WT-3C1</strain>
    </source>
</reference>
<evidence type="ECO:0000313" key="5">
    <source>
        <dbReference type="Proteomes" id="UP000460549"/>
    </source>
</evidence>
<evidence type="ECO:0000259" key="2">
    <source>
        <dbReference type="Pfam" id="PF01210"/>
    </source>
</evidence>
<protein>
    <recommendedName>
        <fullName evidence="6">Opine dehydrogenase</fullName>
    </recommendedName>
</protein>